<dbReference type="AlphaFoldDB" id="A0A8H5F3M5"/>
<name>A0A8H5F3M5_9AGAR</name>
<keyword evidence="1" id="KW-0812">Transmembrane</keyword>
<protein>
    <submittedName>
        <fullName evidence="2">Uncharacterized protein</fullName>
    </submittedName>
</protein>
<dbReference type="SUPFAM" id="SSF51338">
    <property type="entry name" value="Composite domain of metallo-dependent hydrolases"/>
    <property type="match status" value="1"/>
</dbReference>
<keyword evidence="1" id="KW-0472">Membrane</keyword>
<feature type="transmembrane region" description="Helical" evidence="1">
    <location>
        <begin position="34"/>
        <end position="53"/>
    </location>
</feature>
<accession>A0A8H5F3M5</accession>
<evidence type="ECO:0000256" key="1">
    <source>
        <dbReference type="SAM" id="Phobius"/>
    </source>
</evidence>
<evidence type="ECO:0000313" key="3">
    <source>
        <dbReference type="Proteomes" id="UP000567179"/>
    </source>
</evidence>
<gene>
    <name evidence="2" type="ORF">D9619_000629</name>
</gene>
<comment type="caution">
    <text evidence="2">The sequence shown here is derived from an EMBL/GenBank/DDBJ whole genome shotgun (WGS) entry which is preliminary data.</text>
</comment>
<proteinExistence type="predicted"/>
<keyword evidence="1" id="KW-1133">Transmembrane helix</keyword>
<dbReference type="Proteomes" id="UP000567179">
    <property type="component" value="Unassembled WGS sequence"/>
</dbReference>
<sequence>MSGKALIPETAPTWHAPGQLFTTIKRSQKPASSLFLALAVLFALVSASFWAYADLLGLPSTSSLRRGHASHLRVTAQFKENVLSQCAALRTTPGPPAGFAARDESDRFEAGTNATLIRNCLIFTGRDNGTDVVRGDILLDKGIIRSIGDIADSLIRATPNLTVVDAKGAWVTPGLGQ</sequence>
<evidence type="ECO:0000313" key="2">
    <source>
        <dbReference type="EMBL" id="KAF5322481.1"/>
    </source>
</evidence>
<dbReference type="InterPro" id="IPR011059">
    <property type="entry name" value="Metal-dep_hydrolase_composite"/>
</dbReference>
<dbReference type="Gene3D" id="2.30.40.10">
    <property type="entry name" value="Urease, subunit C, domain 1"/>
    <property type="match status" value="1"/>
</dbReference>
<reference evidence="2 3" key="1">
    <citation type="journal article" date="2020" name="ISME J.">
        <title>Uncovering the hidden diversity of litter-decomposition mechanisms in mushroom-forming fungi.</title>
        <authorList>
            <person name="Floudas D."/>
            <person name="Bentzer J."/>
            <person name="Ahren D."/>
            <person name="Johansson T."/>
            <person name="Persson P."/>
            <person name="Tunlid A."/>
        </authorList>
    </citation>
    <scope>NUCLEOTIDE SEQUENCE [LARGE SCALE GENOMIC DNA]</scope>
    <source>
        <strain evidence="2 3">CBS 101986</strain>
    </source>
</reference>
<dbReference type="EMBL" id="JAACJJ010000028">
    <property type="protein sequence ID" value="KAF5322481.1"/>
    <property type="molecule type" value="Genomic_DNA"/>
</dbReference>
<keyword evidence="3" id="KW-1185">Reference proteome</keyword>
<organism evidence="2 3">
    <name type="scientific">Psilocybe cf. subviscida</name>
    <dbReference type="NCBI Taxonomy" id="2480587"/>
    <lineage>
        <taxon>Eukaryota</taxon>
        <taxon>Fungi</taxon>
        <taxon>Dikarya</taxon>
        <taxon>Basidiomycota</taxon>
        <taxon>Agaricomycotina</taxon>
        <taxon>Agaricomycetes</taxon>
        <taxon>Agaricomycetidae</taxon>
        <taxon>Agaricales</taxon>
        <taxon>Agaricineae</taxon>
        <taxon>Strophariaceae</taxon>
        <taxon>Psilocybe</taxon>
    </lineage>
</organism>
<dbReference type="OrthoDB" id="10258955at2759"/>
<dbReference type="GO" id="GO:0016810">
    <property type="term" value="F:hydrolase activity, acting on carbon-nitrogen (but not peptide) bonds"/>
    <property type="evidence" value="ECO:0007669"/>
    <property type="project" value="InterPro"/>
</dbReference>